<dbReference type="InterPro" id="IPR027417">
    <property type="entry name" value="P-loop_NTPase"/>
</dbReference>
<dbReference type="GO" id="GO:0006270">
    <property type="term" value="P:DNA replication initiation"/>
    <property type="evidence" value="ECO:0007669"/>
    <property type="project" value="TreeGrafter"/>
</dbReference>
<reference evidence="1 2" key="1">
    <citation type="submission" date="2018-11" db="EMBL/GenBank/DDBJ databases">
        <authorList>
            <person name="Criscuolo A."/>
        </authorList>
    </citation>
    <scope>NUCLEOTIDE SEQUENCE [LARGE SCALE GENOMIC DNA]</scope>
    <source>
        <strain evidence="1">ACIP111625</strain>
    </source>
</reference>
<dbReference type="EMBL" id="UXAW01000092">
    <property type="protein sequence ID" value="VDC32505.1"/>
    <property type="molecule type" value="Genomic_DNA"/>
</dbReference>
<dbReference type="AlphaFoldDB" id="A0A3P5XCS9"/>
<gene>
    <name evidence="1" type="primary">hda</name>
    <name evidence="1" type="ORF">XINFAN_03386</name>
</gene>
<dbReference type="Gene3D" id="3.40.50.300">
    <property type="entry name" value="P-loop containing nucleotide triphosphate hydrolases"/>
    <property type="match status" value="1"/>
</dbReference>
<evidence type="ECO:0000313" key="1">
    <source>
        <dbReference type="EMBL" id="VDC32505.1"/>
    </source>
</evidence>
<dbReference type="Proteomes" id="UP000277498">
    <property type="component" value="Unassembled WGS sequence"/>
</dbReference>
<dbReference type="PANTHER" id="PTHR30050">
    <property type="entry name" value="CHROMOSOMAL REPLICATION INITIATOR PROTEIN DNAA"/>
    <property type="match status" value="1"/>
</dbReference>
<dbReference type="OrthoDB" id="7390113at2"/>
<dbReference type="Gene3D" id="1.10.8.60">
    <property type="match status" value="1"/>
</dbReference>
<accession>A0A3P5XCS9</accession>
<proteinExistence type="predicted"/>
<sequence>MSRQLTFDLPPREDLRRETFLVTPRTALALSAVDGWRDWPGGKMLLTGPRGSGKSHLAAIWAEDCGALRIDARDLAAADLPFLAQGGAVAVEDAAAIGGSRALEEALFHLHNLLLPQGRLMITAATPPRDWGLVLPDLLSRMQAAAVTRLEAPDDALLSGVLVKLFADRQIQPPTALIPWLLARMPRSVGAAREIVARIDALALARGAAPGLRIAAEVLEELPPE</sequence>
<dbReference type="RefSeq" id="WP_124088092.1">
    <property type="nucleotide sequence ID" value="NZ_UXAW01000092.1"/>
</dbReference>
<dbReference type="GO" id="GO:0005886">
    <property type="term" value="C:plasma membrane"/>
    <property type="evidence" value="ECO:0007669"/>
    <property type="project" value="TreeGrafter"/>
</dbReference>
<organism evidence="1 2">
    <name type="scientific">Pseudogemmobacter humi</name>
    <dbReference type="NCBI Taxonomy" id="2483812"/>
    <lineage>
        <taxon>Bacteria</taxon>
        <taxon>Pseudomonadati</taxon>
        <taxon>Pseudomonadota</taxon>
        <taxon>Alphaproteobacteria</taxon>
        <taxon>Rhodobacterales</taxon>
        <taxon>Paracoccaceae</taxon>
        <taxon>Pseudogemmobacter</taxon>
    </lineage>
</organism>
<evidence type="ECO:0000313" key="2">
    <source>
        <dbReference type="Proteomes" id="UP000277498"/>
    </source>
</evidence>
<dbReference type="SUPFAM" id="SSF52540">
    <property type="entry name" value="P-loop containing nucleoside triphosphate hydrolases"/>
    <property type="match status" value="1"/>
</dbReference>
<name>A0A3P5XCS9_9RHOB</name>
<dbReference type="GO" id="GO:0003688">
    <property type="term" value="F:DNA replication origin binding"/>
    <property type="evidence" value="ECO:0007669"/>
    <property type="project" value="TreeGrafter"/>
</dbReference>
<keyword evidence="2" id="KW-1185">Reference proteome</keyword>
<dbReference type="PANTHER" id="PTHR30050:SF5">
    <property type="entry name" value="DNAA REGULATORY INACTIVATOR HDA"/>
    <property type="match status" value="1"/>
</dbReference>
<protein>
    <submittedName>
        <fullName evidence="1">DnaA regulatory inactivator Hda</fullName>
    </submittedName>
</protein>